<dbReference type="KEGG" id="ker:91101350"/>
<proteinExistence type="predicted"/>
<keyword evidence="3" id="KW-1185">Reference proteome</keyword>
<sequence length="466" mass="52368">MTNGGGLRIVTSQDALEEGMDRGGNDRPVMSSLSDIENIFRFSRAQPKDNVNEVSPIRPNDLYPANSLTPLLITKKRRGSIIRYLSRCFVISITGFMVMVVMIIVFRWGGREESWIKHPYIDKHYGKNVSSIPDRMISANSHNDEMQGGDALNLALSLGYGFIEIDTYLGPAPAPALSPKPGYSSSNFSTLSSNSTLDPSLTLLAGHDLKDLKAQRTLKKLYLEPLLDILDRNNRNSTAAGDGSTGIYDKDPTNEVAILIDMKRDGESIWPYLLDSLQPFISKNYLTYYNTTSSTWHHGPLLIIGTGSTPLSEVYHQSVRYVFYDAPLLTLHKPIMIPESENGPSVNVEWSKEISPMASSKLPFKYYFSIIPSFHFISLPLGPRGTKDTLRCRLKRYTSTAQEKGIKSRWWGLIGTSNWLKVKMWGVLWETGQNVLNTDDLIQSKQWLESKRGKDRNLDRCQGGFV</sequence>
<gene>
    <name evidence="2" type="ORF">V865_002546</name>
</gene>
<evidence type="ECO:0000313" key="2">
    <source>
        <dbReference type="EMBL" id="WWD04477.1"/>
    </source>
</evidence>
<reference evidence="2 3" key="1">
    <citation type="submission" date="2024-01" db="EMBL/GenBank/DDBJ databases">
        <title>Comparative genomics of Cryptococcus and Kwoniella reveals pathogenesis evolution and contrasting modes of karyotype evolution via chromosome fusion or intercentromeric recombination.</title>
        <authorList>
            <person name="Coelho M.A."/>
            <person name="David-Palma M."/>
            <person name="Shea T."/>
            <person name="Bowers K."/>
            <person name="McGinley-Smith S."/>
            <person name="Mohammad A.W."/>
            <person name="Gnirke A."/>
            <person name="Yurkov A.M."/>
            <person name="Nowrousian M."/>
            <person name="Sun S."/>
            <person name="Cuomo C.A."/>
            <person name="Heitman J."/>
        </authorList>
    </citation>
    <scope>NUCLEOTIDE SEQUENCE [LARGE SCALE GENOMIC DNA]</scope>
    <source>
        <strain evidence="2 3">PYCC6329</strain>
    </source>
</reference>
<protein>
    <recommendedName>
        <fullName evidence="4">Altered inheritance of mitochondria protein 6</fullName>
    </recommendedName>
</protein>
<dbReference type="GeneID" id="91101350"/>
<keyword evidence="1" id="KW-0812">Transmembrane</keyword>
<accession>A0AAX4KFI7</accession>
<dbReference type="PANTHER" id="PTHR31571">
    <property type="entry name" value="ALTERED INHERITANCE OF MITOCHONDRIA PROTEIN 6"/>
    <property type="match status" value="1"/>
</dbReference>
<dbReference type="RefSeq" id="XP_066082444.1">
    <property type="nucleotide sequence ID" value="XM_066226347.1"/>
</dbReference>
<name>A0AAX4KFI7_9TREE</name>
<evidence type="ECO:0000256" key="1">
    <source>
        <dbReference type="SAM" id="Phobius"/>
    </source>
</evidence>
<organism evidence="2 3">
    <name type="scientific">Kwoniella europaea PYCC6329</name>
    <dbReference type="NCBI Taxonomy" id="1423913"/>
    <lineage>
        <taxon>Eukaryota</taxon>
        <taxon>Fungi</taxon>
        <taxon>Dikarya</taxon>
        <taxon>Basidiomycota</taxon>
        <taxon>Agaricomycotina</taxon>
        <taxon>Tremellomycetes</taxon>
        <taxon>Tremellales</taxon>
        <taxon>Cryptococcaceae</taxon>
        <taxon>Kwoniella</taxon>
    </lineage>
</organism>
<dbReference type="EMBL" id="CP144089">
    <property type="protein sequence ID" value="WWD04477.1"/>
    <property type="molecule type" value="Genomic_DNA"/>
</dbReference>
<evidence type="ECO:0008006" key="4">
    <source>
        <dbReference type="Google" id="ProtNLM"/>
    </source>
</evidence>
<dbReference type="PANTHER" id="PTHR31571:SF1">
    <property type="entry name" value="ALTERED INHERITANCE OF MITOCHONDRIA PROTEIN 6"/>
    <property type="match status" value="1"/>
</dbReference>
<dbReference type="Proteomes" id="UP001358614">
    <property type="component" value="Chromosome 1"/>
</dbReference>
<dbReference type="AlphaFoldDB" id="A0AAX4KFI7"/>
<dbReference type="InterPro" id="IPR051236">
    <property type="entry name" value="HAT_RTT109-like"/>
</dbReference>
<feature type="transmembrane region" description="Helical" evidence="1">
    <location>
        <begin position="84"/>
        <end position="108"/>
    </location>
</feature>
<keyword evidence="1" id="KW-1133">Transmembrane helix</keyword>
<keyword evidence="1" id="KW-0472">Membrane</keyword>
<evidence type="ECO:0000313" key="3">
    <source>
        <dbReference type="Proteomes" id="UP001358614"/>
    </source>
</evidence>